<protein>
    <submittedName>
        <fullName evidence="1">Uncharacterized protein</fullName>
    </submittedName>
</protein>
<sequence length="61" mass="6796">MGGLMDYELSACPTYAERLAELDGAYVVCPFCKEGGFDLIGLRGHYDRAWCETLDDTPIMD</sequence>
<dbReference type="EMBL" id="LAZR01061556">
    <property type="protein sequence ID" value="KKK63353.1"/>
    <property type="molecule type" value="Genomic_DNA"/>
</dbReference>
<organism evidence="1">
    <name type="scientific">marine sediment metagenome</name>
    <dbReference type="NCBI Taxonomy" id="412755"/>
    <lineage>
        <taxon>unclassified sequences</taxon>
        <taxon>metagenomes</taxon>
        <taxon>ecological metagenomes</taxon>
    </lineage>
</organism>
<gene>
    <name evidence="1" type="ORF">LCGC14_2995120</name>
</gene>
<accession>A0A0F8X376</accession>
<name>A0A0F8X376_9ZZZZ</name>
<evidence type="ECO:0000313" key="1">
    <source>
        <dbReference type="EMBL" id="KKK63353.1"/>
    </source>
</evidence>
<dbReference type="AlphaFoldDB" id="A0A0F8X376"/>
<comment type="caution">
    <text evidence="1">The sequence shown here is derived from an EMBL/GenBank/DDBJ whole genome shotgun (WGS) entry which is preliminary data.</text>
</comment>
<proteinExistence type="predicted"/>
<reference evidence="1" key="1">
    <citation type="journal article" date="2015" name="Nature">
        <title>Complex archaea that bridge the gap between prokaryotes and eukaryotes.</title>
        <authorList>
            <person name="Spang A."/>
            <person name="Saw J.H."/>
            <person name="Jorgensen S.L."/>
            <person name="Zaremba-Niedzwiedzka K."/>
            <person name="Martijn J."/>
            <person name="Lind A.E."/>
            <person name="van Eijk R."/>
            <person name="Schleper C."/>
            <person name="Guy L."/>
            <person name="Ettema T.J."/>
        </authorList>
    </citation>
    <scope>NUCLEOTIDE SEQUENCE</scope>
</reference>